<evidence type="ECO:0000313" key="3">
    <source>
        <dbReference type="Proteomes" id="UP000183809"/>
    </source>
</evidence>
<keyword evidence="3" id="KW-1185">Reference proteome</keyword>
<reference evidence="2 3" key="1">
    <citation type="submission" date="2016-10" db="EMBL/GenBank/DDBJ databases">
        <title>Proteomics and genomics reveal pathogen-plant mechanisms compatible with a hemibiotrophic lifestyle of Diplodia corticola.</title>
        <authorList>
            <person name="Fernandes I."/>
            <person name="De Jonge R."/>
            <person name="Van De Peer Y."/>
            <person name="Devreese B."/>
            <person name="Alves A."/>
            <person name="Esteves A.C."/>
        </authorList>
    </citation>
    <scope>NUCLEOTIDE SEQUENCE [LARGE SCALE GENOMIC DNA]</scope>
    <source>
        <strain evidence="2 3">CBS 112549</strain>
    </source>
</reference>
<organism evidence="2 3">
    <name type="scientific">Diplodia corticola</name>
    <dbReference type="NCBI Taxonomy" id="236234"/>
    <lineage>
        <taxon>Eukaryota</taxon>
        <taxon>Fungi</taxon>
        <taxon>Dikarya</taxon>
        <taxon>Ascomycota</taxon>
        <taxon>Pezizomycotina</taxon>
        <taxon>Dothideomycetes</taxon>
        <taxon>Dothideomycetes incertae sedis</taxon>
        <taxon>Botryosphaeriales</taxon>
        <taxon>Botryosphaeriaceae</taxon>
        <taxon>Diplodia</taxon>
    </lineage>
</organism>
<protein>
    <submittedName>
        <fullName evidence="2">Amino acid permease protein</fullName>
    </submittedName>
</protein>
<accession>A0A1J9RL09</accession>
<feature type="region of interest" description="Disordered" evidence="1">
    <location>
        <begin position="240"/>
        <end position="259"/>
    </location>
</feature>
<dbReference type="EMBL" id="MNUE01000144">
    <property type="protein sequence ID" value="OJD28612.1"/>
    <property type="molecule type" value="Genomic_DNA"/>
</dbReference>
<proteinExistence type="predicted"/>
<comment type="caution">
    <text evidence="2">The sequence shown here is derived from an EMBL/GenBank/DDBJ whole genome shotgun (WGS) entry which is preliminary data.</text>
</comment>
<evidence type="ECO:0000313" key="2">
    <source>
        <dbReference type="EMBL" id="OJD28612.1"/>
    </source>
</evidence>
<feature type="compositionally biased region" description="Acidic residues" evidence="1">
    <location>
        <begin position="167"/>
        <end position="183"/>
    </location>
</feature>
<name>A0A1J9RL09_9PEZI</name>
<dbReference type="Proteomes" id="UP000183809">
    <property type="component" value="Unassembled WGS sequence"/>
</dbReference>
<dbReference type="OrthoDB" id="538223at2759"/>
<sequence length="506" mass="56411">MATPPDLSLPPTAPVERYRNEPMSLLPTALYTLVELSDGELHELQRQCESGIPDATPGDNVRLPADTQARFIGSPLRAVYDHHLELGPRHTFDPIYFIVATHKEWKTRGVLLVTLDDGNFDEAGCSTDSFFIKAAEAGLTVSNLQVGNSDWSEEKESYETPPSGHDNDDDDHDYIDDNDESDSSDSGPDPPPAHIKHIDTFAPLYVTSGIDAGKLVRRLEPGSSRKKKPETDYIIRWQATLKPQPPSSPSDSSNPMVPPDPTVTADLVAQACSRHPSRCRKNPRLNRTRLLVADTPHYGEHGLVLVHLAWDKGVATPAHHQRMPAEEYAGFQQRYLDAACLHPPKHPLVLVVEPGVGTEGHAMAARQALDPTWRTRGEHDKRVVYAPPRRVVPGRVNEKIRWEDLDEAARWFPWVCRTRRFDEALVRDFFVWVDQAELAGKGTVVVVRVDWDGDVHRSDEELLALDLDGKVTKLRVPAGEALDLIETATVRGNMEGLGNEIVEFCH</sequence>
<dbReference type="RefSeq" id="XP_020124872.1">
    <property type="nucleotide sequence ID" value="XM_020271188.1"/>
</dbReference>
<dbReference type="AlphaFoldDB" id="A0A1J9RL09"/>
<dbReference type="GeneID" id="31011447"/>
<feature type="region of interest" description="Disordered" evidence="1">
    <location>
        <begin position="150"/>
        <end position="196"/>
    </location>
</feature>
<gene>
    <name evidence="2" type="ORF">BKCO1_1440002</name>
</gene>
<evidence type="ECO:0000256" key="1">
    <source>
        <dbReference type="SAM" id="MobiDB-lite"/>
    </source>
</evidence>